<dbReference type="Pfam" id="PF07963">
    <property type="entry name" value="N_methyl"/>
    <property type="match status" value="1"/>
</dbReference>
<evidence type="ECO:0000256" key="1">
    <source>
        <dbReference type="ARBA" id="ARBA00004377"/>
    </source>
</evidence>
<evidence type="ECO:0000313" key="11">
    <source>
        <dbReference type="EMBL" id="NNU17108.1"/>
    </source>
</evidence>
<evidence type="ECO:0000256" key="6">
    <source>
        <dbReference type="ARBA" id="ARBA00022692"/>
    </source>
</evidence>
<evidence type="ECO:0000259" key="10">
    <source>
        <dbReference type="Pfam" id="PF02501"/>
    </source>
</evidence>
<name>A0A7Y3W631_9PROT</name>
<evidence type="ECO:0000256" key="4">
    <source>
        <dbReference type="ARBA" id="ARBA00022481"/>
    </source>
</evidence>
<comment type="subcellular location">
    <subcellularLocation>
        <location evidence="1 9">Cell inner membrane</location>
        <topology evidence="1 9">Single-pass membrane protein</topology>
    </subcellularLocation>
</comment>
<dbReference type="InterPro" id="IPR010052">
    <property type="entry name" value="T2SS_protein-GspI"/>
</dbReference>
<dbReference type="InterPro" id="IPR003413">
    <property type="entry name" value="T2SS_GspI_C"/>
</dbReference>
<comment type="caution">
    <text evidence="11">The sequence shown here is derived from an EMBL/GenBank/DDBJ whole genome shotgun (WGS) entry which is preliminary data.</text>
</comment>
<keyword evidence="6 9" id="KW-0812">Transmembrane</keyword>
<evidence type="ECO:0000256" key="3">
    <source>
        <dbReference type="ARBA" id="ARBA00022475"/>
    </source>
</evidence>
<dbReference type="GO" id="GO:0015628">
    <property type="term" value="P:protein secretion by the type II secretion system"/>
    <property type="evidence" value="ECO:0007669"/>
    <property type="project" value="UniProtKB-UniRule"/>
</dbReference>
<dbReference type="Pfam" id="PF02501">
    <property type="entry name" value="T2SSI"/>
    <property type="match status" value="1"/>
</dbReference>
<feature type="domain" description="Type II secretion system protein GspI C-terminal" evidence="10">
    <location>
        <begin position="40"/>
        <end position="116"/>
    </location>
</feature>
<evidence type="ECO:0000313" key="12">
    <source>
        <dbReference type="Proteomes" id="UP000536835"/>
    </source>
</evidence>
<keyword evidence="5 9" id="KW-0997">Cell inner membrane</keyword>
<dbReference type="InterPro" id="IPR012902">
    <property type="entry name" value="N_methyl_site"/>
</dbReference>
<reference evidence="11 12" key="1">
    <citation type="submission" date="2020-05" db="EMBL/GenBank/DDBJ databases">
        <title>Parvularcula mediterraneae sp. nov., isolated from polypropylene straw from shallow seawater of the seashore of Laganas in Zakynthos island, Greece.</title>
        <authorList>
            <person name="Szabo I."/>
            <person name="Al-Omari J."/>
            <person name="Rado J."/>
            <person name="Szerdahelyi G.S."/>
        </authorList>
    </citation>
    <scope>NUCLEOTIDE SEQUENCE [LARGE SCALE GENOMIC DNA]</scope>
    <source>
        <strain evidence="11 12">ZS-1/3</strain>
    </source>
</reference>
<dbReference type="GO" id="GO:0015627">
    <property type="term" value="C:type II protein secretion system complex"/>
    <property type="evidence" value="ECO:0007669"/>
    <property type="project" value="UniProtKB-UniRule"/>
</dbReference>
<comment type="function">
    <text evidence="9">Component of the type II secretion system required for the energy-dependent secretion of extracellular factors such as proteases and toxins from the periplasm.</text>
</comment>
<dbReference type="Proteomes" id="UP000536835">
    <property type="component" value="Unassembled WGS sequence"/>
</dbReference>
<proteinExistence type="inferred from homology"/>
<evidence type="ECO:0000256" key="5">
    <source>
        <dbReference type="ARBA" id="ARBA00022519"/>
    </source>
</evidence>
<dbReference type="AlphaFoldDB" id="A0A7Y3W631"/>
<gene>
    <name evidence="11" type="primary">gspI</name>
    <name evidence="11" type="ORF">HK107_12325</name>
</gene>
<dbReference type="NCBIfam" id="TIGR02532">
    <property type="entry name" value="IV_pilin_GFxxxE"/>
    <property type="match status" value="1"/>
</dbReference>
<dbReference type="EMBL" id="JABFCX010000003">
    <property type="protein sequence ID" value="NNU17108.1"/>
    <property type="molecule type" value="Genomic_DNA"/>
</dbReference>
<comment type="similarity">
    <text evidence="2 9">Belongs to the GSP I family.</text>
</comment>
<keyword evidence="4 9" id="KW-0488">Methylation</keyword>
<dbReference type="PROSITE" id="PS00409">
    <property type="entry name" value="PROKAR_NTER_METHYL"/>
    <property type="match status" value="1"/>
</dbReference>
<dbReference type="PANTHER" id="PTHR38779:SF2">
    <property type="entry name" value="TYPE II SECRETION SYSTEM PROTEIN I-RELATED"/>
    <property type="match status" value="1"/>
</dbReference>
<evidence type="ECO:0000256" key="7">
    <source>
        <dbReference type="ARBA" id="ARBA00022989"/>
    </source>
</evidence>
<protein>
    <recommendedName>
        <fullName evidence="9">Type II secretion system protein I</fullName>
        <shortName evidence="9">T2SS minor pseudopilin I</shortName>
    </recommendedName>
</protein>
<sequence>MRNQKGLTLIEVLVSLVVLSTVVGSILVLMSQQTRQAARLEERMLARIAAENALTAFVIAKKEQNAPDVQGDIAVGDLGFRFEIDREAAPLQGYELVRADVRKARDGQVLASLTTLQKSQVAPTDE</sequence>
<dbReference type="GO" id="GO:0005886">
    <property type="term" value="C:plasma membrane"/>
    <property type="evidence" value="ECO:0007669"/>
    <property type="project" value="UniProtKB-SubCell"/>
</dbReference>
<dbReference type="InterPro" id="IPR045584">
    <property type="entry name" value="Pilin-like"/>
</dbReference>
<organism evidence="11 12">
    <name type="scientific">Parvularcula mediterranea</name>
    <dbReference type="NCBI Taxonomy" id="2732508"/>
    <lineage>
        <taxon>Bacteria</taxon>
        <taxon>Pseudomonadati</taxon>
        <taxon>Pseudomonadota</taxon>
        <taxon>Alphaproteobacteria</taxon>
        <taxon>Parvularculales</taxon>
        <taxon>Parvularculaceae</taxon>
        <taxon>Parvularcula</taxon>
    </lineage>
</organism>
<keyword evidence="3" id="KW-1003">Cell membrane</keyword>
<comment type="PTM">
    <text evidence="9">Cleaved by prepilin peptidase.</text>
</comment>
<dbReference type="PANTHER" id="PTHR38779">
    <property type="entry name" value="TYPE II SECRETION SYSTEM PROTEIN I-RELATED"/>
    <property type="match status" value="1"/>
</dbReference>
<dbReference type="SUPFAM" id="SSF54523">
    <property type="entry name" value="Pili subunits"/>
    <property type="match status" value="1"/>
</dbReference>
<comment type="subunit">
    <text evidence="9">Type II secretion is composed of four main components: the outer membrane complex, the inner membrane complex, the cytoplasmic secretion ATPase and the periplasm-spanning pseudopilus.</text>
</comment>
<keyword evidence="12" id="KW-1185">Reference proteome</keyword>
<feature type="transmembrane region" description="Helical" evidence="9">
    <location>
        <begin position="6"/>
        <end position="30"/>
    </location>
</feature>
<dbReference type="NCBIfam" id="TIGR01707">
    <property type="entry name" value="gspI"/>
    <property type="match status" value="1"/>
</dbReference>
<dbReference type="RefSeq" id="WP_173200210.1">
    <property type="nucleotide sequence ID" value="NZ_JABFCX010000003.1"/>
</dbReference>
<evidence type="ECO:0000256" key="9">
    <source>
        <dbReference type="RuleBase" id="RU368030"/>
    </source>
</evidence>
<dbReference type="Gene3D" id="3.30.1300.30">
    <property type="entry name" value="GSPII I/J protein-like"/>
    <property type="match status" value="1"/>
</dbReference>
<keyword evidence="8 9" id="KW-0472">Membrane</keyword>
<keyword evidence="7 9" id="KW-1133">Transmembrane helix</keyword>
<evidence type="ECO:0000256" key="8">
    <source>
        <dbReference type="ARBA" id="ARBA00023136"/>
    </source>
</evidence>
<evidence type="ECO:0000256" key="2">
    <source>
        <dbReference type="ARBA" id="ARBA00008358"/>
    </source>
</evidence>
<accession>A0A7Y3W631</accession>